<feature type="region of interest" description="Disordered" evidence="2">
    <location>
        <begin position="96"/>
        <end position="143"/>
    </location>
</feature>
<dbReference type="Proteomes" id="UP000738349">
    <property type="component" value="Unassembled WGS sequence"/>
</dbReference>
<comment type="caution">
    <text evidence="3">The sequence shown here is derived from an EMBL/GenBank/DDBJ whole genome shotgun (WGS) entry which is preliminary data.</text>
</comment>
<evidence type="ECO:0000256" key="1">
    <source>
        <dbReference type="SAM" id="Coils"/>
    </source>
</evidence>
<evidence type="ECO:0000313" key="3">
    <source>
        <dbReference type="EMBL" id="KAH7175917.1"/>
    </source>
</evidence>
<feature type="compositionally biased region" description="Polar residues" evidence="2">
    <location>
        <begin position="110"/>
        <end position="123"/>
    </location>
</feature>
<feature type="compositionally biased region" description="Polar residues" evidence="2">
    <location>
        <begin position="289"/>
        <end position="301"/>
    </location>
</feature>
<keyword evidence="4" id="KW-1185">Reference proteome</keyword>
<evidence type="ECO:0000256" key="2">
    <source>
        <dbReference type="SAM" id="MobiDB-lite"/>
    </source>
</evidence>
<accession>A0A9P9JIH4</accession>
<sequence length="658" mass="70910">MAASVSPEAFLPSGAFNANMALPLNAHLHYHADASITTPSSSFPPAANHHQLPPYFNPHHSQQQSQRGRLPPASSFPLQPSDAHPLSLSSLRAVQATTTNHPSSHLRINASDNTRTASISPSRTVPVPIPDRGLPPSSTSPLSSVPQYIAGASLSRSVSADTAPPTQQTSIFMVQRLVQQNALIREAWEAERNYLETNRRRAEEVYQEERAIMDDVREGWESEKTTMQREIESLKERLHRLEGENSTLKAVTAQQISGVISPMGSQRGGSGDASMESSYFSAPPGRLTSRPQHPTMPTSFSMIDDSSLPPGLDGASRRPHFRSPGSARLSPTAMSHSASFAPMDPRIQPQNSIAKDFLSSPSDDSEAPIPIIDVQEIDPQLEGIPIKATAVQRSTFALGGSPPENPASPATSPPPVDAAQYTEEQSRRPHGIRGSSKAYTMQALAAVESRRLTMHAGHTPNHSLSLFPTVTATETNSIVGISEGATPTAEITLDIPVYSKEPDHDDEDTPTRTHGAEDVLTDNNLDHPEPTMEPDEDRPLKGPLMIKNIPAQDEIFWEAVNKKLAPISMGENALPSVMQTSPDDLESISDAGVVDSLSQRRKAPLDPIGVDGSNDAHTNTDDDSCEFGENKNVEADIPLKFKTTSNFGAPFGAAFGKV</sequence>
<dbReference type="OrthoDB" id="5427699at2759"/>
<feature type="compositionally biased region" description="Pro residues" evidence="2">
    <location>
        <begin position="403"/>
        <end position="416"/>
    </location>
</feature>
<feature type="region of interest" description="Disordered" evidence="2">
    <location>
        <begin position="396"/>
        <end position="437"/>
    </location>
</feature>
<gene>
    <name evidence="3" type="ORF">EDB81DRAFT_28912</name>
</gene>
<feature type="region of interest" description="Disordered" evidence="2">
    <location>
        <begin position="39"/>
        <end position="84"/>
    </location>
</feature>
<feature type="coiled-coil region" evidence="1">
    <location>
        <begin position="185"/>
        <end position="251"/>
    </location>
</feature>
<dbReference type="AlphaFoldDB" id="A0A9P9JIH4"/>
<feature type="region of interest" description="Disordered" evidence="2">
    <location>
        <begin position="597"/>
        <end position="629"/>
    </location>
</feature>
<feature type="region of interest" description="Disordered" evidence="2">
    <location>
        <begin position="501"/>
        <end position="540"/>
    </location>
</feature>
<protein>
    <submittedName>
        <fullName evidence="3">Uncharacterized protein</fullName>
    </submittedName>
</protein>
<proteinExistence type="predicted"/>
<evidence type="ECO:0000313" key="4">
    <source>
        <dbReference type="Proteomes" id="UP000738349"/>
    </source>
</evidence>
<feature type="region of interest" description="Disordered" evidence="2">
    <location>
        <begin position="260"/>
        <end position="347"/>
    </location>
</feature>
<name>A0A9P9JIH4_9HYPO</name>
<keyword evidence="1" id="KW-0175">Coiled coil</keyword>
<organism evidence="3 4">
    <name type="scientific">Dactylonectria macrodidyma</name>
    <dbReference type="NCBI Taxonomy" id="307937"/>
    <lineage>
        <taxon>Eukaryota</taxon>
        <taxon>Fungi</taxon>
        <taxon>Dikarya</taxon>
        <taxon>Ascomycota</taxon>
        <taxon>Pezizomycotina</taxon>
        <taxon>Sordariomycetes</taxon>
        <taxon>Hypocreomycetidae</taxon>
        <taxon>Hypocreales</taxon>
        <taxon>Nectriaceae</taxon>
        <taxon>Dactylonectria</taxon>
    </lineage>
</organism>
<feature type="compositionally biased region" description="Low complexity" evidence="2">
    <location>
        <begin position="134"/>
        <end position="143"/>
    </location>
</feature>
<dbReference type="EMBL" id="JAGMUV010000001">
    <property type="protein sequence ID" value="KAH7175917.1"/>
    <property type="molecule type" value="Genomic_DNA"/>
</dbReference>
<reference evidence="3" key="1">
    <citation type="journal article" date="2021" name="Nat. Commun.">
        <title>Genetic determinants of endophytism in the Arabidopsis root mycobiome.</title>
        <authorList>
            <person name="Mesny F."/>
            <person name="Miyauchi S."/>
            <person name="Thiergart T."/>
            <person name="Pickel B."/>
            <person name="Atanasova L."/>
            <person name="Karlsson M."/>
            <person name="Huettel B."/>
            <person name="Barry K.W."/>
            <person name="Haridas S."/>
            <person name="Chen C."/>
            <person name="Bauer D."/>
            <person name="Andreopoulos W."/>
            <person name="Pangilinan J."/>
            <person name="LaButti K."/>
            <person name="Riley R."/>
            <person name="Lipzen A."/>
            <person name="Clum A."/>
            <person name="Drula E."/>
            <person name="Henrissat B."/>
            <person name="Kohler A."/>
            <person name="Grigoriev I.V."/>
            <person name="Martin F.M."/>
            <person name="Hacquard S."/>
        </authorList>
    </citation>
    <scope>NUCLEOTIDE SEQUENCE</scope>
    <source>
        <strain evidence="3">MPI-CAGE-AT-0147</strain>
    </source>
</reference>